<gene>
    <name evidence="2" type="ORF">mMyoMyo1_010774</name>
</gene>
<evidence type="ECO:0000256" key="1">
    <source>
        <dbReference type="SAM" id="Phobius"/>
    </source>
</evidence>
<keyword evidence="1" id="KW-0472">Membrane</keyword>
<accession>A0A7J7Z5B0</accession>
<keyword evidence="1" id="KW-1133">Transmembrane helix</keyword>
<keyword evidence="3" id="KW-1185">Reference proteome</keyword>
<reference evidence="2 3" key="1">
    <citation type="journal article" date="2020" name="Nature">
        <title>Six reference-quality genomes reveal evolution of bat adaptations.</title>
        <authorList>
            <person name="Jebb D."/>
            <person name="Huang Z."/>
            <person name="Pippel M."/>
            <person name="Hughes G.M."/>
            <person name="Lavrichenko K."/>
            <person name="Devanna P."/>
            <person name="Winkler S."/>
            <person name="Jermiin L.S."/>
            <person name="Skirmuntt E.C."/>
            <person name="Katzourakis A."/>
            <person name="Burkitt-Gray L."/>
            <person name="Ray D.A."/>
            <person name="Sullivan K.A.M."/>
            <person name="Roscito J.G."/>
            <person name="Kirilenko B.M."/>
            <person name="Davalos L.M."/>
            <person name="Corthals A.P."/>
            <person name="Power M.L."/>
            <person name="Jones G."/>
            <person name="Ransome R.D."/>
            <person name="Dechmann D.K.N."/>
            <person name="Locatelli A.G."/>
            <person name="Puechmaille S.J."/>
            <person name="Fedrigo O."/>
            <person name="Jarvis E.D."/>
            <person name="Hiller M."/>
            <person name="Vernes S.C."/>
            <person name="Myers E.W."/>
            <person name="Teeling E.C."/>
        </authorList>
    </citation>
    <scope>NUCLEOTIDE SEQUENCE [LARGE SCALE GENOMIC DNA]</scope>
    <source>
        <strain evidence="2">MMyoMyo1</strain>
        <tissue evidence="2">Flight muscle</tissue>
    </source>
</reference>
<evidence type="ECO:0000313" key="2">
    <source>
        <dbReference type="EMBL" id="KAF6369447.1"/>
    </source>
</evidence>
<dbReference type="Proteomes" id="UP000527355">
    <property type="component" value="Unassembled WGS sequence"/>
</dbReference>
<protein>
    <submittedName>
        <fullName evidence="2">Uncharacterized protein</fullName>
    </submittedName>
</protein>
<feature type="transmembrane region" description="Helical" evidence="1">
    <location>
        <begin position="70"/>
        <end position="86"/>
    </location>
</feature>
<comment type="caution">
    <text evidence="2">The sequence shown here is derived from an EMBL/GenBank/DDBJ whole genome shotgun (WGS) entry which is preliminary data.</text>
</comment>
<keyword evidence="1" id="KW-0812">Transmembrane</keyword>
<dbReference type="AlphaFoldDB" id="A0A7J7Z5B0"/>
<sequence>MTCTDHQGADTQHRSCSVDLWVPDSVGLMISKCSCSGMSLSCLRSSTTGQWRQAQRGQDEQERHGARPKLSSSLVACCFLHYYILRGVPDCERVQAWLSDLTGARIHAPGLVCMCVCVCVCVYLAKYMTYMGLINSAFLH</sequence>
<name>A0A7J7Z5B0_MYOMY</name>
<dbReference type="EMBL" id="JABWUV010000003">
    <property type="protein sequence ID" value="KAF6369447.1"/>
    <property type="molecule type" value="Genomic_DNA"/>
</dbReference>
<feature type="transmembrane region" description="Helical" evidence="1">
    <location>
        <begin position="106"/>
        <end position="125"/>
    </location>
</feature>
<proteinExistence type="predicted"/>
<organism evidence="2 3">
    <name type="scientific">Myotis myotis</name>
    <name type="common">Greater mouse-eared bat</name>
    <name type="synonym">Vespertilio myotis</name>
    <dbReference type="NCBI Taxonomy" id="51298"/>
    <lineage>
        <taxon>Eukaryota</taxon>
        <taxon>Metazoa</taxon>
        <taxon>Chordata</taxon>
        <taxon>Craniata</taxon>
        <taxon>Vertebrata</taxon>
        <taxon>Euteleostomi</taxon>
        <taxon>Mammalia</taxon>
        <taxon>Eutheria</taxon>
        <taxon>Laurasiatheria</taxon>
        <taxon>Chiroptera</taxon>
        <taxon>Yangochiroptera</taxon>
        <taxon>Vespertilionidae</taxon>
        <taxon>Myotis</taxon>
    </lineage>
</organism>
<evidence type="ECO:0000313" key="3">
    <source>
        <dbReference type="Proteomes" id="UP000527355"/>
    </source>
</evidence>